<dbReference type="GO" id="GO:0005524">
    <property type="term" value="F:ATP binding"/>
    <property type="evidence" value="ECO:0007669"/>
    <property type="project" value="UniProtKB-KW"/>
</dbReference>
<feature type="non-terminal residue" evidence="6">
    <location>
        <position position="1"/>
    </location>
</feature>
<feature type="domain" description="GAD" evidence="5">
    <location>
        <begin position="12"/>
        <end position="69"/>
    </location>
</feature>
<evidence type="ECO:0000256" key="1">
    <source>
        <dbReference type="ARBA" id="ARBA00022598"/>
    </source>
</evidence>
<evidence type="ECO:0000256" key="2">
    <source>
        <dbReference type="ARBA" id="ARBA00022741"/>
    </source>
</evidence>
<proteinExistence type="predicted"/>
<dbReference type="Pfam" id="PF02938">
    <property type="entry name" value="GAD"/>
    <property type="match status" value="1"/>
</dbReference>
<keyword evidence="4" id="KW-0648">Protein biosynthesis</keyword>
<protein>
    <submittedName>
        <fullName evidence="6">Aspartate--tRNA ligase</fullName>
    </submittedName>
</protein>
<dbReference type="GO" id="GO:0004812">
    <property type="term" value="F:aminoacyl-tRNA ligase activity"/>
    <property type="evidence" value="ECO:0007669"/>
    <property type="project" value="InterPro"/>
</dbReference>
<evidence type="ECO:0000259" key="5">
    <source>
        <dbReference type="Pfam" id="PF02938"/>
    </source>
</evidence>
<evidence type="ECO:0000256" key="4">
    <source>
        <dbReference type="ARBA" id="ARBA00022917"/>
    </source>
</evidence>
<keyword evidence="3" id="KW-0067">ATP-binding</keyword>
<dbReference type="RefSeq" id="WP_317131957.1">
    <property type="nucleotide sequence ID" value="NZ_VSDQ01000671.1"/>
</dbReference>
<keyword evidence="2" id="KW-0547">Nucleotide-binding</keyword>
<dbReference type="GO" id="GO:0006412">
    <property type="term" value="P:translation"/>
    <property type="evidence" value="ECO:0007669"/>
    <property type="project" value="UniProtKB-KW"/>
</dbReference>
<accession>A0A5D0I091</accession>
<name>A0A5D0I091_9FLAO</name>
<sequence>IDQLIDWVRRPQVGALGMVYSRCNDDGSYKSSVDKFYDQDDLAKWAEKTGAKAGDLVCVLSGDKNKVRAQLSALRMELAER</sequence>
<dbReference type="AlphaFoldDB" id="A0A5D0I091"/>
<keyword evidence="7" id="KW-1185">Reference proteome</keyword>
<evidence type="ECO:0000256" key="3">
    <source>
        <dbReference type="ARBA" id="ARBA00022840"/>
    </source>
</evidence>
<gene>
    <name evidence="6" type="ORF">FUA24_11110</name>
</gene>
<dbReference type="GO" id="GO:0005737">
    <property type="term" value="C:cytoplasm"/>
    <property type="evidence" value="ECO:0007669"/>
    <property type="project" value="InterPro"/>
</dbReference>
<dbReference type="SUPFAM" id="SSF55261">
    <property type="entry name" value="GAD domain-like"/>
    <property type="match status" value="1"/>
</dbReference>
<feature type="non-terminal residue" evidence="6">
    <location>
        <position position="81"/>
    </location>
</feature>
<comment type="caution">
    <text evidence="6">The sequence shown here is derived from an EMBL/GenBank/DDBJ whole genome shotgun (WGS) entry which is preliminary data.</text>
</comment>
<reference evidence="6 7" key="1">
    <citation type="submission" date="2019-08" db="EMBL/GenBank/DDBJ databases">
        <title>Seonamhaeicola sediminis sp. nov., isolated from marine sediment.</title>
        <authorList>
            <person name="Cao W.R."/>
        </authorList>
    </citation>
    <scope>NUCLEOTIDE SEQUENCE [LARGE SCALE GENOMIC DNA]</scope>
    <source>
        <strain evidence="6 7">B011</strain>
    </source>
</reference>
<evidence type="ECO:0000313" key="7">
    <source>
        <dbReference type="Proteomes" id="UP000323930"/>
    </source>
</evidence>
<dbReference type="Gene3D" id="3.30.1360.30">
    <property type="entry name" value="GAD-like domain"/>
    <property type="match status" value="1"/>
</dbReference>
<organism evidence="6 7">
    <name type="scientific">Seonamhaeicola marinus</name>
    <dbReference type="NCBI Taxonomy" id="1912246"/>
    <lineage>
        <taxon>Bacteria</taxon>
        <taxon>Pseudomonadati</taxon>
        <taxon>Bacteroidota</taxon>
        <taxon>Flavobacteriia</taxon>
        <taxon>Flavobacteriales</taxon>
        <taxon>Flavobacteriaceae</taxon>
    </lineage>
</organism>
<dbReference type="InterPro" id="IPR004115">
    <property type="entry name" value="GAD-like_sf"/>
</dbReference>
<keyword evidence="1 6" id="KW-0436">Ligase</keyword>
<dbReference type="EMBL" id="VSDQ01000671">
    <property type="protein sequence ID" value="TYA75827.1"/>
    <property type="molecule type" value="Genomic_DNA"/>
</dbReference>
<dbReference type="Proteomes" id="UP000323930">
    <property type="component" value="Unassembled WGS sequence"/>
</dbReference>
<evidence type="ECO:0000313" key="6">
    <source>
        <dbReference type="EMBL" id="TYA75827.1"/>
    </source>
</evidence>
<dbReference type="InterPro" id="IPR029351">
    <property type="entry name" value="GAD_dom"/>
</dbReference>